<feature type="domain" description="DUF7507" evidence="2">
    <location>
        <begin position="1079"/>
        <end position="1164"/>
    </location>
</feature>
<dbReference type="GO" id="GO:0005975">
    <property type="term" value="P:carbohydrate metabolic process"/>
    <property type="evidence" value="ECO:0007669"/>
    <property type="project" value="UniProtKB-ARBA"/>
</dbReference>
<feature type="domain" description="DUF7507" evidence="2">
    <location>
        <begin position="927"/>
        <end position="1030"/>
    </location>
</feature>
<dbReference type="InterPro" id="IPR055354">
    <property type="entry name" value="DUF7507"/>
</dbReference>
<dbReference type="STRING" id="227316.GA0070604_2997"/>
<dbReference type="InterPro" id="IPR013783">
    <property type="entry name" value="Ig-like_fold"/>
</dbReference>
<dbReference type="InterPro" id="IPR047589">
    <property type="entry name" value="DUF11_rpt"/>
</dbReference>
<dbReference type="Gene3D" id="2.60.120.200">
    <property type="match status" value="1"/>
</dbReference>
<dbReference type="AlphaFoldDB" id="A0A1C6UKE0"/>
<feature type="compositionally biased region" description="Basic and acidic residues" evidence="1">
    <location>
        <begin position="1055"/>
        <end position="1085"/>
    </location>
</feature>
<dbReference type="NCBIfam" id="TIGR01451">
    <property type="entry name" value="B_ant_repeat"/>
    <property type="match status" value="5"/>
</dbReference>
<feature type="domain" description="DUF7507" evidence="2">
    <location>
        <begin position="349"/>
        <end position="449"/>
    </location>
</feature>
<gene>
    <name evidence="3" type="ORF">GA0070604_2997</name>
</gene>
<dbReference type="PANTHER" id="PTHR34819">
    <property type="entry name" value="LARGE CYSTEINE-RICH PERIPLASMIC PROTEIN OMCB"/>
    <property type="match status" value="1"/>
</dbReference>
<dbReference type="Gene3D" id="2.60.40.10">
    <property type="entry name" value="Immunoglobulins"/>
    <property type="match status" value="2"/>
</dbReference>
<sequence length="1216" mass="124112">MLFSVGLAVVVPAPDPAGAQPGSTLVSETFTGATADPRFEAFGSACLTGAPPGAPPPAGEHTLGGCSATPVGPVPPPGGAPFGYLQLTDASFDQAGAVLFNQAIPATQGLEVTFDQWQYGSTTPATPADGISFFLVNGAGNLTAPGAFGGSLGYAQKLPDDNPANPFLPGVNNGYLGIGLDVLGNYFGDWEHRGNGCQQRSPAGTIFRVPAPGPNMVTVRGPGNGTEGYCFLTATTSNFSTTPPWPSTLPGQLQGPTPVFPPNVTPEQAQNLLEPTRRRVTVQITPAPNPQVTVSIDFNDGRGSQQVLQFAAPEPVPATYKFGFAGSTGAFTDVHLIRNVTVTSAVPLPQLNLVKQVSLNQTLPPVIPVGTPVNYDFVVTNSGNVPINNLVVNDSHITNVSCPTTTLAPGQTITCTGTHIVTQADIDAGVIVDTAIATGTGPGGEQVNSPESEASLPVGNGTAELSLEKMAEPSTVTNAGQEITYRYVVTNTGTVTINNLRAADTAFSGRGTPPVVTCPSNTIAPSNQVVCTGTYTVTQADIDAGVNITNTATATGTGPNNQQVTSPPADASVAVVPAASLALVKSASPTEVTAAGQTVTYHFLVTNTGNVTLNNVQIHEVEFSGTGQLSAIDCAATPLAPGESTTCQATYEVTQADINAGTITDTANATATAPGGGTVTSNNSSATVNTTATTSLSLTKFAEPSSVSSAGEQISYRYVVTNTGTTTITNVNAADTAFSGRGTPPVVTCPVNTLAAGEQTICTATYTVVQADIDAGANITNTATATGTGPNQEQVTSPPSEATVHVVTAESLTLVKSAEPTEVTAAGQTITYSFLATNNGTVTLNNLRIHEVEFSGTGQPPAITCEVTTLGPGQSTTCQATYTVTQADIDAGKITDTANATATNPGGGTVTSNNSSATVRTAAVRAELTLVKSAKPQTVKKAGQKIKYSFTVTNTGTVPLTNVTVNETEFSGTGPRPEPVCPPEAASLAPGASVICTATYTVTKEDIKAGKITDTAVATGTGPNGEQVTSPPSTVTVTVQAAGRLEVVKTGRVVSAEDHDGKDRDDKGDGKDRDGKDHNRVRPGDQIEWTLTVTNVGTTTIRDITVTDSLENAITCPKTELAPGESMTCTVPPHTITEEDIKAGQVTNIATASGVTDTGVPVTAEGRATVKLESGELPVTGSNLTTPLTVGAVVTALGVLLVLASVRSVRRRVRRS</sequence>
<feature type="region of interest" description="Disordered" evidence="1">
    <location>
        <begin position="1050"/>
        <end position="1085"/>
    </location>
</feature>
<dbReference type="Pfam" id="PF24346">
    <property type="entry name" value="DUF7507"/>
    <property type="match status" value="7"/>
</dbReference>
<evidence type="ECO:0000313" key="4">
    <source>
        <dbReference type="Proteomes" id="UP000199696"/>
    </source>
</evidence>
<proteinExistence type="predicted"/>
<feature type="domain" description="DUF7507" evidence="2">
    <location>
        <begin position="811"/>
        <end position="912"/>
    </location>
</feature>
<reference evidence="4" key="1">
    <citation type="submission" date="2016-06" db="EMBL/GenBank/DDBJ databases">
        <authorList>
            <person name="Varghese N."/>
            <person name="Submissions Spin"/>
        </authorList>
    </citation>
    <scope>NUCLEOTIDE SEQUENCE [LARGE SCALE GENOMIC DNA]</scope>
    <source>
        <strain evidence="4">DSM 44814</strain>
    </source>
</reference>
<accession>A0A1C6UKE0</accession>
<evidence type="ECO:0000256" key="1">
    <source>
        <dbReference type="SAM" id="MobiDB-lite"/>
    </source>
</evidence>
<dbReference type="InterPro" id="IPR051172">
    <property type="entry name" value="Chlamydia_OmcB"/>
</dbReference>
<dbReference type="InterPro" id="IPR013320">
    <property type="entry name" value="ConA-like_dom_sf"/>
</dbReference>
<dbReference type="Proteomes" id="UP000199696">
    <property type="component" value="Unassembled WGS sequence"/>
</dbReference>
<dbReference type="EMBL" id="FMHY01000002">
    <property type="protein sequence ID" value="SCL54442.1"/>
    <property type="molecule type" value="Genomic_DNA"/>
</dbReference>
<evidence type="ECO:0000313" key="3">
    <source>
        <dbReference type="EMBL" id="SCL54442.1"/>
    </source>
</evidence>
<name>A0A1C6UKE0_9ACTN</name>
<evidence type="ECO:0000259" key="2">
    <source>
        <dbReference type="Pfam" id="PF24346"/>
    </source>
</evidence>
<protein>
    <submittedName>
        <fullName evidence="3">Conserved repeat domain-containing protein</fullName>
    </submittedName>
</protein>
<feature type="domain" description="DUF7507" evidence="2">
    <location>
        <begin position="695"/>
        <end position="797"/>
    </location>
</feature>
<organism evidence="3 4">
    <name type="scientific">Micromonospora eburnea</name>
    <dbReference type="NCBI Taxonomy" id="227316"/>
    <lineage>
        <taxon>Bacteria</taxon>
        <taxon>Bacillati</taxon>
        <taxon>Actinomycetota</taxon>
        <taxon>Actinomycetes</taxon>
        <taxon>Micromonosporales</taxon>
        <taxon>Micromonosporaceae</taxon>
        <taxon>Micromonospora</taxon>
    </lineage>
</organism>
<dbReference type="SUPFAM" id="SSF49899">
    <property type="entry name" value="Concanavalin A-like lectins/glucanases"/>
    <property type="match status" value="1"/>
</dbReference>
<feature type="domain" description="DUF7507" evidence="2">
    <location>
        <begin position="463"/>
        <end position="566"/>
    </location>
</feature>
<feature type="domain" description="DUF7507" evidence="2">
    <location>
        <begin position="579"/>
        <end position="681"/>
    </location>
</feature>
<keyword evidence="4" id="KW-1185">Reference proteome</keyword>